<proteinExistence type="predicted"/>
<evidence type="ECO:0000259" key="3">
    <source>
        <dbReference type="PROSITE" id="PS51462"/>
    </source>
</evidence>
<dbReference type="EMBL" id="BMCS01000003">
    <property type="protein sequence ID" value="GGF44256.1"/>
    <property type="molecule type" value="Genomic_DNA"/>
</dbReference>
<feature type="compositionally biased region" description="Basic and acidic residues" evidence="2">
    <location>
        <begin position="209"/>
        <end position="220"/>
    </location>
</feature>
<name>A0ABQ1V8P9_9NOCA</name>
<comment type="caution">
    <text evidence="4">The sequence shown here is derived from an EMBL/GenBank/DDBJ whole genome shotgun (WGS) entry which is preliminary data.</text>
</comment>
<sequence length="220" mass="23568">MSASDDTTGRHEFAVTDSRTVYDGAILALRVDEVTMPGDGSAKREVVEHHGAVAIVALDDSGAIATVTQYRHPVGRRLRELPAGLMDSGGDESPLQAAQRELVEEVGVEADTWATLVDVATSPGFTDEALRVFRATDLRDVDRPEAHDEEADMAIDWIPLDDAVAMVFSGEIVNVTSVAGILALAHTERTGADLRGPDSEWVDQPTALDQRHARRDSGGA</sequence>
<dbReference type="Proteomes" id="UP000632454">
    <property type="component" value="Unassembled WGS sequence"/>
</dbReference>
<dbReference type="RefSeq" id="WP_229705401.1">
    <property type="nucleotide sequence ID" value="NZ_BMCS01000003.1"/>
</dbReference>
<dbReference type="InterPro" id="IPR000086">
    <property type="entry name" value="NUDIX_hydrolase_dom"/>
</dbReference>
<protein>
    <submittedName>
        <fullName evidence="4">Hypothetical MutT/nudix family protein</fullName>
    </submittedName>
</protein>
<keyword evidence="1" id="KW-0378">Hydrolase</keyword>
<keyword evidence="5" id="KW-1185">Reference proteome</keyword>
<evidence type="ECO:0000313" key="4">
    <source>
        <dbReference type="EMBL" id="GGF44256.1"/>
    </source>
</evidence>
<dbReference type="PANTHER" id="PTHR11839">
    <property type="entry name" value="UDP/ADP-SUGAR PYROPHOSPHATASE"/>
    <property type="match status" value="1"/>
</dbReference>
<accession>A0ABQ1V8P9</accession>
<evidence type="ECO:0000256" key="2">
    <source>
        <dbReference type="SAM" id="MobiDB-lite"/>
    </source>
</evidence>
<evidence type="ECO:0000256" key="1">
    <source>
        <dbReference type="ARBA" id="ARBA00022801"/>
    </source>
</evidence>
<dbReference type="Gene3D" id="3.90.79.10">
    <property type="entry name" value="Nucleoside Triphosphate Pyrophosphohydrolase"/>
    <property type="match status" value="1"/>
</dbReference>
<gene>
    <name evidence="4" type="ORF">GCM10007298_45040</name>
</gene>
<dbReference type="InterPro" id="IPR015797">
    <property type="entry name" value="NUDIX_hydrolase-like_dom_sf"/>
</dbReference>
<evidence type="ECO:0000313" key="5">
    <source>
        <dbReference type="Proteomes" id="UP000632454"/>
    </source>
</evidence>
<dbReference type="PANTHER" id="PTHR11839:SF31">
    <property type="entry name" value="ADP-RIBOSE PYROPHOSPHATASE"/>
    <property type="match status" value="1"/>
</dbReference>
<dbReference type="PROSITE" id="PS51462">
    <property type="entry name" value="NUDIX"/>
    <property type="match status" value="1"/>
</dbReference>
<feature type="domain" description="Nudix hydrolase" evidence="3">
    <location>
        <begin position="48"/>
        <end position="180"/>
    </location>
</feature>
<dbReference type="Pfam" id="PF00293">
    <property type="entry name" value="NUDIX"/>
    <property type="match status" value="1"/>
</dbReference>
<reference evidence="5" key="1">
    <citation type="journal article" date="2019" name="Int. J. Syst. Evol. Microbiol.">
        <title>The Global Catalogue of Microorganisms (GCM) 10K type strain sequencing project: providing services to taxonomists for standard genome sequencing and annotation.</title>
        <authorList>
            <consortium name="The Broad Institute Genomics Platform"/>
            <consortium name="The Broad Institute Genome Sequencing Center for Infectious Disease"/>
            <person name="Wu L."/>
            <person name="Ma J."/>
        </authorList>
    </citation>
    <scope>NUCLEOTIDE SEQUENCE [LARGE SCALE GENOMIC DNA]</scope>
    <source>
        <strain evidence="5">CCM 7855</strain>
    </source>
</reference>
<dbReference type="SUPFAM" id="SSF55811">
    <property type="entry name" value="Nudix"/>
    <property type="match status" value="1"/>
</dbReference>
<dbReference type="CDD" id="cd24158">
    <property type="entry name" value="NUDIX_ADPRase_Rv1700"/>
    <property type="match status" value="1"/>
</dbReference>
<feature type="region of interest" description="Disordered" evidence="2">
    <location>
        <begin position="192"/>
        <end position="220"/>
    </location>
</feature>
<organism evidence="4 5">
    <name type="scientific">Williamsia phyllosphaerae</name>
    <dbReference type="NCBI Taxonomy" id="885042"/>
    <lineage>
        <taxon>Bacteria</taxon>
        <taxon>Bacillati</taxon>
        <taxon>Actinomycetota</taxon>
        <taxon>Actinomycetes</taxon>
        <taxon>Mycobacteriales</taxon>
        <taxon>Nocardiaceae</taxon>
        <taxon>Williamsia</taxon>
    </lineage>
</organism>